<evidence type="ECO:0000256" key="6">
    <source>
        <dbReference type="ARBA" id="ARBA00022884"/>
    </source>
</evidence>
<feature type="compositionally biased region" description="Basic and acidic residues" evidence="10">
    <location>
        <begin position="75"/>
        <end position="86"/>
    </location>
</feature>
<keyword evidence="6" id="KW-0694">RNA-binding</keyword>
<evidence type="ECO:0000256" key="2">
    <source>
        <dbReference type="ARBA" id="ARBA00022741"/>
    </source>
</evidence>
<evidence type="ECO:0000256" key="9">
    <source>
        <dbReference type="RuleBase" id="RU000492"/>
    </source>
</evidence>
<keyword evidence="4 9" id="KW-0347">Helicase</keyword>
<dbReference type="PANTHER" id="PTHR47959">
    <property type="entry name" value="ATP-DEPENDENT RNA HELICASE RHLE-RELATED"/>
    <property type="match status" value="1"/>
</dbReference>
<feature type="domain" description="Helicase C-terminal" evidence="12">
    <location>
        <begin position="358"/>
        <end position="532"/>
    </location>
</feature>
<dbReference type="EC" id="3.6.4.13" evidence="1"/>
<keyword evidence="14" id="KW-1185">Reference proteome</keyword>
<dbReference type="PROSITE" id="PS51192">
    <property type="entry name" value="HELICASE_ATP_BIND_1"/>
    <property type="match status" value="1"/>
</dbReference>
<feature type="domain" description="Helicase ATP-binding" evidence="11">
    <location>
        <begin position="167"/>
        <end position="347"/>
    </location>
</feature>
<dbReference type="GO" id="GO:0005524">
    <property type="term" value="F:ATP binding"/>
    <property type="evidence" value="ECO:0007669"/>
    <property type="project" value="UniProtKB-KW"/>
</dbReference>
<dbReference type="CDD" id="cd18787">
    <property type="entry name" value="SF2_C_DEAD"/>
    <property type="match status" value="1"/>
</dbReference>
<protein>
    <recommendedName>
        <fullName evidence="1">RNA helicase</fullName>
        <ecNumber evidence="1">3.6.4.13</ecNumber>
    </recommendedName>
</protein>
<dbReference type="GO" id="GO:0005829">
    <property type="term" value="C:cytosol"/>
    <property type="evidence" value="ECO:0007669"/>
    <property type="project" value="TreeGrafter"/>
</dbReference>
<dbReference type="PANTHER" id="PTHR47959:SF15">
    <property type="entry name" value="RNA HELICASE"/>
    <property type="match status" value="1"/>
</dbReference>
<gene>
    <name evidence="13" type="ORF">Clacol_008184</name>
</gene>
<dbReference type="CDD" id="cd17957">
    <property type="entry name" value="DEADc_DDX52"/>
    <property type="match status" value="1"/>
</dbReference>
<dbReference type="Pfam" id="PF00271">
    <property type="entry name" value="Helicase_C"/>
    <property type="match status" value="1"/>
</dbReference>
<comment type="catalytic activity">
    <reaction evidence="8">
        <text>ATP + H2O = ADP + phosphate + H(+)</text>
        <dbReference type="Rhea" id="RHEA:13065"/>
        <dbReference type="ChEBI" id="CHEBI:15377"/>
        <dbReference type="ChEBI" id="CHEBI:15378"/>
        <dbReference type="ChEBI" id="CHEBI:30616"/>
        <dbReference type="ChEBI" id="CHEBI:43474"/>
        <dbReference type="ChEBI" id="CHEBI:456216"/>
        <dbReference type="EC" id="3.6.4.13"/>
    </reaction>
</comment>
<dbReference type="InterPro" id="IPR014001">
    <property type="entry name" value="Helicase_ATP-bd"/>
</dbReference>
<evidence type="ECO:0000256" key="8">
    <source>
        <dbReference type="ARBA" id="ARBA00047984"/>
    </source>
</evidence>
<sequence>METFQLLSRGGVKFNKNRFASDASSSNDIDRGKSRELSSSQLPPELDFFRYAKNTSLPSNDTSKRKLDTQTQNETDEKSIDGKDSETFIPMKKRRKNSPEISGDEGETSSDVKKSKKQRVTSKGNNIPIPLESFEELTTRYDFPSRMLQNMGKNGWIEPTGIQAHGIPMILESRDLAAISPTGTGKTLTYLLPIIFKLHAPISQSIDHDVGKGVRALILAPTRELAHQIYNESLKICEGRKWRVVLYSKASAATLADKGVRDKTDILISTPLRLVASLKEKKIDLDNVRHLVLDEADRMLDTEFLSQVNEIVASCPHGSLQTSVFSATLPGSAEQVAMKMLKDPIRVIVGLKDTPLPSIRQSLVYVADETSKLPSLISYLTSTSVPSTDPAAPPSWAPPILIFTSTQSRATSLYTNLMLYNLPNVDVLHASLSNAQRMDVIRRMREGKCWILVCTKVMARGMDFKGIRGVINYDIPNNVQSYVHRIGRTGRAGRDGFAITYWTDEDGPYMKTLANVLLQSGSHVPEWMLKLPKPSQLKRRQMGRAKRGDEVTAASRIGKMDSVKKRDMILASKRRKGNVAEKKDGSCSIDEMEWSGFNT</sequence>
<dbReference type="PROSITE" id="PS51194">
    <property type="entry name" value="HELICASE_CTER"/>
    <property type="match status" value="1"/>
</dbReference>
<dbReference type="GO" id="GO:0030490">
    <property type="term" value="P:maturation of SSU-rRNA"/>
    <property type="evidence" value="ECO:0007669"/>
    <property type="project" value="InterPro"/>
</dbReference>
<evidence type="ECO:0000313" key="13">
    <source>
        <dbReference type="EMBL" id="GJJ13927.1"/>
    </source>
</evidence>
<keyword evidence="5 9" id="KW-0067">ATP-binding</keyword>
<dbReference type="InterPro" id="IPR011545">
    <property type="entry name" value="DEAD/DEAH_box_helicase_dom"/>
</dbReference>
<dbReference type="InterPro" id="IPR044764">
    <property type="entry name" value="DDX52/Rok1_DEADc"/>
</dbReference>
<keyword evidence="2 9" id="KW-0547">Nucleotide-binding</keyword>
<dbReference type="InterPro" id="IPR050079">
    <property type="entry name" value="DEAD_box_RNA_helicase"/>
</dbReference>
<feature type="region of interest" description="Disordered" evidence="10">
    <location>
        <begin position="17"/>
        <end position="127"/>
    </location>
</feature>
<proteinExistence type="inferred from homology"/>
<evidence type="ECO:0000256" key="4">
    <source>
        <dbReference type="ARBA" id="ARBA00022806"/>
    </source>
</evidence>
<evidence type="ECO:0000313" key="14">
    <source>
        <dbReference type="Proteomes" id="UP001050691"/>
    </source>
</evidence>
<evidence type="ECO:0000256" key="1">
    <source>
        <dbReference type="ARBA" id="ARBA00012552"/>
    </source>
</evidence>
<evidence type="ECO:0000256" key="5">
    <source>
        <dbReference type="ARBA" id="ARBA00022840"/>
    </source>
</evidence>
<dbReference type="InterPro" id="IPR027417">
    <property type="entry name" value="P-loop_NTPase"/>
</dbReference>
<comment type="similarity">
    <text evidence="7">Belongs to the DEAD box helicase family. DDX52/ROK1 subfamily.</text>
</comment>
<dbReference type="GO" id="GO:0003724">
    <property type="term" value="F:RNA helicase activity"/>
    <property type="evidence" value="ECO:0007669"/>
    <property type="project" value="UniProtKB-EC"/>
</dbReference>
<evidence type="ECO:0000256" key="10">
    <source>
        <dbReference type="SAM" id="MobiDB-lite"/>
    </source>
</evidence>
<name>A0AAV5AJJ4_9AGAM</name>
<dbReference type="PROSITE" id="PS00039">
    <property type="entry name" value="DEAD_ATP_HELICASE"/>
    <property type="match status" value="1"/>
</dbReference>
<dbReference type="SMART" id="SM00487">
    <property type="entry name" value="DEXDc"/>
    <property type="match status" value="1"/>
</dbReference>
<dbReference type="SMART" id="SM00490">
    <property type="entry name" value="HELICc"/>
    <property type="match status" value="1"/>
</dbReference>
<organism evidence="13 14">
    <name type="scientific">Clathrus columnatus</name>
    <dbReference type="NCBI Taxonomy" id="1419009"/>
    <lineage>
        <taxon>Eukaryota</taxon>
        <taxon>Fungi</taxon>
        <taxon>Dikarya</taxon>
        <taxon>Basidiomycota</taxon>
        <taxon>Agaricomycotina</taxon>
        <taxon>Agaricomycetes</taxon>
        <taxon>Phallomycetidae</taxon>
        <taxon>Phallales</taxon>
        <taxon>Clathraceae</taxon>
        <taxon>Clathrus</taxon>
    </lineage>
</organism>
<dbReference type="Proteomes" id="UP001050691">
    <property type="component" value="Unassembled WGS sequence"/>
</dbReference>
<accession>A0AAV5AJJ4</accession>
<dbReference type="AlphaFoldDB" id="A0AAV5AJJ4"/>
<dbReference type="EMBL" id="BPWL01000009">
    <property type="protein sequence ID" value="GJJ13927.1"/>
    <property type="molecule type" value="Genomic_DNA"/>
</dbReference>
<dbReference type="GO" id="GO:0016787">
    <property type="term" value="F:hydrolase activity"/>
    <property type="evidence" value="ECO:0007669"/>
    <property type="project" value="UniProtKB-KW"/>
</dbReference>
<reference evidence="13" key="1">
    <citation type="submission" date="2021-10" db="EMBL/GenBank/DDBJ databases">
        <title>De novo Genome Assembly of Clathrus columnatus (Basidiomycota, Fungi) Using Illumina and Nanopore Sequence Data.</title>
        <authorList>
            <person name="Ogiso-Tanaka E."/>
            <person name="Itagaki H."/>
            <person name="Hosoya T."/>
            <person name="Hosaka K."/>
        </authorList>
    </citation>
    <scope>NUCLEOTIDE SEQUENCE</scope>
    <source>
        <strain evidence="13">MO-923</strain>
    </source>
</reference>
<comment type="caution">
    <text evidence="13">The sequence shown here is derived from an EMBL/GenBank/DDBJ whole genome shotgun (WGS) entry which is preliminary data.</text>
</comment>
<evidence type="ECO:0000256" key="3">
    <source>
        <dbReference type="ARBA" id="ARBA00022801"/>
    </source>
</evidence>
<evidence type="ECO:0000256" key="7">
    <source>
        <dbReference type="ARBA" id="ARBA00024355"/>
    </source>
</evidence>
<dbReference type="Gene3D" id="3.40.50.300">
    <property type="entry name" value="P-loop containing nucleotide triphosphate hydrolases"/>
    <property type="match status" value="2"/>
</dbReference>
<evidence type="ECO:0000259" key="11">
    <source>
        <dbReference type="PROSITE" id="PS51192"/>
    </source>
</evidence>
<evidence type="ECO:0000259" key="12">
    <source>
        <dbReference type="PROSITE" id="PS51194"/>
    </source>
</evidence>
<dbReference type="InterPro" id="IPR001650">
    <property type="entry name" value="Helicase_C-like"/>
</dbReference>
<dbReference type="Pfam" id="PF00270">
    <property type="entry name" value="DEAD"/>
    <property type="match status" value="1"/>
</dbReference>
<keyword evidence="3 9" id="KW-0378">Hydrolase</keyword>
<dbReference type="SUPFAM" id="SSF52540">
    <property type="entry name" value="P-loop containing nucleoside triphosphate hydrolases"/>
    <property type="match status" value="1"/>
</dbReference>
<dbReference type="InterPro" id="IPR000629">
    <property type="entry name" value="RNA-helicase_DEAD-box_CS"/>
</dbReference>
<dbReference type="GO" id="GO:0003723">
    <property type="term" value="F:RNA binding"/>
    <property type="evidence" value="ECO:0007669"/>
    <property type="project" value="UniProtKB-KW"/>
</dbReference>